<evidence type="ECO:0000313" key="2">
    <source>
        <dbReference type="EMBL" id="BDC90321.1"/>
    </source>
</evidence>
<feature type="transmembrane region" description="Helical" evidence="1">
    <location>
        <begin position="31"/>
        <end position="56"/>
    </location>
</feature>
<keyword evidence="1" id="KW-0812">Transmembrane</keyword>
<dbReference type="Proteomes" id="UP001431186">
    <property type="component" value="Chromosome"/>
</dbReference>
<reference evidence="2" key="1">
    <citation type="submission" date="2021-11" db="EMBL/GenBank/DDBJ databases">
        <title>Complete genome sequence of Atopobiaceae bacterium TOC12.</title>
        <authorList>
            <person name="Morinaga K."/>
            <person name="Kusada H."/>
            <person name="Tamaki H."/>
        </authorList>
    </citation>
    <scope>NUCLEOTIDE SEQUENCE</scope>
    <source>
        <strain evidence="2">TOC12</strain>
    </source>
</reference>
<proteinExistence type="predicted"/>
<name>A0AAU9CE53_9ACTN</name>
<feature type="transmembrane region" description="Helical" evidence="1">
    <location>
        <begin position="63"/>
        <end position="87"/>
    </location>
</feature>
<organism evidence="2 3">
    <name type="scientific">Leptogranulimonas caecicola</name>
    <dbReference type="NCBI Taxonomy" id="2894156"/>
    <lineage>
        <taxon>Bacteria</taxon>
        <taxon>Bacillati</taxon>
        <taxon>Actinomycetota</taxon>
        <taxon>Coriobacteriia</taxon>
        <taxon>Coriobacteriales</taxon>
        <taxon>Kribbibacteriaceae</taxon>
        <taxon>Leptogranulimonas</taxon>
    </lineage>
</organism>
<dbReference type="EMBL" id="AP025285">
    <property type="protein sequence ID" value="BDC90321.1"/>
    <property type="molecule type" value="Genomic_DNA"/>
</dbReference>
<keyword evidence="1" id="KW-0472">Membrane</keyword>
<protein>
    <submittedName>
        <fullName evidence="2">Uncharacterized protein</fullName>
    </submittedName>
</protein>
<dbReference type="AlphaFoldDB" id="A0AAU9CE53"/>
<evidence type="ECO:0000313" key="3">
    <source>
        <dbReference type="Proteomes" id="UP001431186"/>
    </source>
</evidence>
<gene>
    <name evidence="2" type="ORF">ATTO_01930</name>
</gene>
<accession>A0AAU9CE53</accession>
<dbReference type="KEGG" id="lcal:ATTO_01930"/>
<keyword evidence="3" id="KW-1185">Reference proteome</keyword>
<sequence>MYWLVGALIGLLGALPGLRLAHDARSGRRVSVAAGLAVTLASTIMLVLAVAAGYYLHSSEFASFAFAMVTVFLGTWTIEAMLAWRWIVHGRRQ</sequence>
<evidence type="ECO:0000256" key="1">
    <source>
        <dbReference type="SAM" id="Phobius"/>
    </source>
</evidence>
<keyword evidence="1" id="KW-1133">Transmembrane helix</keyword>